<dbReference type="VEuPathDB" id="TriTrypDB:TCDM_10404"/>
<feature type="region of interest" description="Disordered" evidence="1">
    <location>
        <begin position="679"/>
        <end position="703"/>
    </location>
</feature>
<dbReference type="VEuPathDB" id="TriTrypDB:BCY84_19390"/>
<reference evidence="2 3" key="1">
    <citation type="journal article" date="2018" name="Microb. Genom.">
        <title>Expanding an expanded genome: long-read sequencing of Trypanosoma cruzi.</title>
        <authorList>
            <person name="Berna L."/>
            <person name="Rodriguez M."/>
            <person name="Chiribao M.L."/>
            <person name="Parodi-Talice A."/>
            <person name="Pita S."/>
            <person name="Rijo G."/>
            <person name="Alvarez-Valin F."/>
            <person name="Robello C."/>
        </authorList>
    </citation>
    <scope>NUCLEOTIDE SEQUENCE [LARGE SCALE GENOMIC DNA]</scope>
    <source>
        <strain evidence="2 3">Dm28c</strain>
    </source>
</reference>
<dbReference type="VEuPathDB" id="TriTrypDB:Tc_MARK_5706"/>
<dbReference type="VEuPathDB" id="TriTrypDB:C3747_78g198"/>
<proteinExistence type="predicted"/>
<evidence type="ECO:0000313" key="2">
    <source>
        <dbReference type="EMBL" id="PWU91877.1"/>
    </source>
</evidence>
<dbReference type="VEuPathDB" id="TriTrypDB:TcCL_ESM09923"/>
<dbReference type="VEuPathDB" id="TriTrypDB:TCSYLVIO_006950"/>
<dbReference type="VEuPathDB" id="TriTrypDB:TcG_07549"/>
<dbReference type="VEuPathDB" id="TriTrypDB:TcBrA4_0067730"/>
<feature type="region of interest" description="Disordered" evidence="1">
    <location>
        <begin position="435"/>
        <end position="472"/>
    </location>
</feature>
<protein>
    <submittedName>
        <fullName evidence="2">Uncharacterized protein</fullName>
    </submittedName>
</protein>
<dbReference type="AlphaFoldDB" id="A0A2V2V5P5"/>
<sequence length="703" mass="75999">MHGWSSPAPSLWGDPRVDGPPSLVAQPAKPPNESTGFGTVRLAFPFAQGEDTPALGSAGGEADRRRRIATMTTAAGEKGELSLHGCGAAALPMGMNSMSPAGASSMASQFSLDSWVDAFRVYISAAFVFPEEKMAISSMMEALAKYTQARLRTQQHFSECEACLHQFTQLQNGVVAAAAKGSVPLSSGNTKDTFTFQSQANAVSPTFNMANMQRGRAKVDMDLAECRQTLQKVEAFASTFQDFQRRRTRLLEVLEEEKQQLLLPPLPQRHSGGAFMPIVTAPVFQLQTTLEDGISELYKQWDMHIATKAESIICRLNGTHSQEDGDASGSKEGVELVDSTHLITLLLKMCDDTLGRVETMRSRISRLGSIRIDEAESIEKLLANMDNYDPTAEEHMGRRKQIDAELEELRSWLTHIGQLRQRAMNTKELLQQCLTSGNRSTTGSKQTSPCAHLRSEGGGAPSSLRPSLGGPTSLDEWRQALVMPDACAANKMDANPLVNATTAGITTATATTNSSNGNSNNNDHAAPVFTPEDGILTACNERPSSSTASDNVKNEENATEINSMNFSLAEPPVSAVSVEGNGGNTKAEDACRGGLAVSFPAHGAEDRQTETGVPFRNSKKNGDDDDDVASSFHSSAFDEDDFCGSGGRWRRRRKRSAARGYLGGIAAFARAVVQRATQFSDSECSSPSDSERVTEVRRRRRLE</sequence>
<dbReference type="VEuPathDB" id="TriTrypDB:C4B63_41g78"/>
<feature type="region of interest" description="Disordered" evidence="1">
    <location>
        <begin position="602"/>
        <end position="632"/>
    </location>
</feature>
<evidence type="ECO:0000313" key="3">
    <source>
        <dbReference type="Proteomes" id="UP000246121"/>
    </source>
</evidence>
<dbReference type="EMBL" id="PRFA01000041">
    <property type="protein sequence ID" value="PWU91877.1"/>
    <property type="molecule type" value="Genomic_DNA"/>
</dbReference>
<name>A0A2V2V5P5_TRYCR</name>
<evidence type="ECO:0000256" key="1">
    <source>
        <dbReference type="SAM" id="MobiDB-lite"/>
    </source>
</evidence>
<feature type="region of interest" description="Disordered" evidence="1">
    <location>
        <begin position="1"/>
        <end position="36"/>
    </location>
</feature>
<dbReference type="VEuPathDB" id="TriTrypDB:TcCLB.506529.640"/>
<dbReference type="Proteomes" id="UP000246121">
    <property type="component" value="Unassembled WGS sequence"/>
</dbReference>
<gene>
    <name evidence="2" type="ORF">C4B63_41g78</name>
</gene>
<dbReference type="VEuPathDB" id="TriTrypDB:TcCLB.510889.310"/>
<dbReference type="VEuPathDB" id="TriTrypDB:ECC02_002359"/>
<accession>A0A2V2V5P5</accession>
<feature type="compositionally biased region" description="Polar residues" evidence="1">
    <location>
        <begin position="435"/>
        <end position="449"/>
    </location>
</feature>
<organism evidence="2 3">
    <name type="scientific">Trypanosoma cruzi</name>
    <dbReference type="NCBI Taxonomy" id="5693"/>
    <lineage>
        <taxon>Eukaryota</taxon>
        <taxon>Discoba</taxon>
        <taxon>Euglenozoa</taxon>
        <taxon>Kinetoplastea</taxon>
        <taxon>Metakinetoplastina</taxon>
        <taxon>Trypanosomatida</taxon>
        <taxon>Trypanosomatidae</taxon>
        <taxon>Trypanosoma</taxon>
        <taxon>Schizotrypanum</taxon>
    </lineage>
</organism>
<comment type="caution">
    <text evidence="2">The sequence shown here is derived from an EMBL/GenBank/DDBJ whole genome shotgun (WGS) entry which is preliminary data.</text>
</comment>